<dbReference type="RefSeq" id="WP_093665715.1">
    <property type="nucleotide sequence ID" value="NZ_FOCF01000005.1"/>
</dbReference>
<reference evidence="3" key="1">
    <citation type="submission" date="2016-10" db="EMBL/GenBank/DDBJ databases">
        <authorList>
            <person name="Varghese N."/>
            <person name="Submissions S."/>
        </authorList>
    </citation>
    <scope>NUCLEOTIDE SEQUENCE [LARGE SCALE GENOMIC DNA]</scope>
    <source>
        <strain evidence="3">S6-262</strain>
    </source>
</reference>
<dbReference type="AlphaFoldDB" id="A0A1H8EE83"/>
<evidence type="ECO:0000313" key="2">
    <source>
        <dbReference type="EMBL" id="SEN17881.1"/>
    </source>
</evidence>
<keyword evidence="1" id="KW-0732">Signal</keyword>
<name>A0A1H8EE83_9SPHN</name>
<dbReference type="EMBL" id="FOCF01000005">
    <property type="protein sequence ID" value="SEN17881.1"/>
    <property type="molecule type" value="Genomic_DNA"/>
</dbReference>
<dbReference type="Proteomes" id="UP000199206">
    <property type="component" value="Unassembled WGS sequence"/>
</dbReference>
<dbReference type="STRING" id="1166340.SAMN05192583_2148"/>
<dbReference type="InterPro" id="IPR012334">
    <property type="entry name" value="Pectin_lyas_fold"/>
</dbReference>
<keyword evidence="3" id="KW-1185">Reference proteome</keyword>
<feature type="chain" id="PRO_5011491576" evidence="1">
    <location>
        <begin position="18"/>
        <end position="304"/>
    </location>
</feature>
<dbReference type="SUPFAM" id="SSF51126">
    <property type="entry name" value="Pectin lyase-like"/>
    <property type="match status" value="1"/>
</dbReference>
<evidence type="ECO:0000313" key="3">
    <source>
        <dbReference type="Proteomes" id="UP000199206"/>
    </source>
</evidence>
<gene>
    <name evidence="2" type="ORF">SAMN05192583_2148</name>
</gene>
<organism evidence="2 3">
    <name type="scientific">Sphingomonas gellani</name>
    <dbReference type="NCBI Taxonomy" id="1166340"/>
    <lineage>
        <taxon>Bacteria</taxon>
        <taxon>Pseudomonadati</taxon>
        <taxon>Pseudomonadota</taxon>
        <taxon>Alphaproteobacteria</taxon>
        <taxon>Sphingomonadales</taxon>
        <taxon>Sphingomonadaceae</taxon>
        <taxon>Sphingomonas</taxon>
    </lineage>
</organism>
<sequence length="304" mass="32361">MRYALVLAALVATPALGQSGPFSVDGRGYGNLQEAVNAIGDGDGMVTIAPGVYRQCAVQERGRIVFKAAQPGKTILEGVSCEDKAGLVLRGRGSQVDGLIFRGYAVGDHNGAGIRTERGDLLVVNSMFLDSEQGILGGTRGTQRVTIERSTFSGSGKCRDDGECSHSLYLTSGTVTVRHCRFQKGRGGHYIKLRAPRVNISDNIFDDTGGRQTSRMIDLPEGAVGQIARNTFIQGTNKDNAWEMIAIRAEKATYPSAGLKIEGNTASVAPGQRVKPAFIADFSGERLLVGQNTLAHTITPFASK</sequence>
<dbReference type="OrthoDB" id="7237303at2"/>
<protein>
    <submittedName>
        <fullName evidence="2">Right handed beta helix region</fullName>
    </submittedName>
</protein>
<feature type="signal peptide" evidence="1">
    <location>
        <begin position="1"/>
        <end position="17"/>
    </location>
</feature>
<proteinExistence type="predicted"/>
<dbReference type="InterPro" id="IPR011050">
    <property type="entry name" value="Pectin_lyase_fold/virulence"/>
</dbReference>
<dbReference type="Gene3D" id="2.160.20.10">
    <property type="entry name" value="Single-stranded right-handed beta-helix, Pectin lyase-like"/>
    <property type="match status" value="1"/>
</dbReference>
<evidence type="ECO:0000256" key="1">
    <source>
        <dbReference type="SAM" id="SignalP"/>
    </source>
</evidence>
<accession>A0A1H8EE83</accession>